<protein>
    <submittedName>
        <fullName evidence="1">Thioredoxin domain-containing protein</fullName>
    </submittedName>
</protein>
<name>A0ACD4D7V6_9HYPH</name>
<reference evidence="1" key="1">
    <citation type="submission" date="2022-09" db="EMBL/GenBank/DDBJ databases">
        <title>Interaction between co-microsymbionts with complementary sets of symbiotic genes in legume-rhizobium systems.</title>
        <authorList>
            <person name="Safronova V."/>
            <person name="Sazanova A."/>
            <person name="Afonin A."/>
            <person name="Chirak E."/>
        </authorList>
    </citation>
    <scope>NUCLEOTIDE SEQUENCE</scope>
    <source>
        <strain evidence="1">A18/3m</strain>
    </source>
</reference>
<keyword evidence="2" id="KW-1185">Reference proteome</keyword>
<dbReference type="Proteomes" id="UP001061991">
    <property type="component" value="Chromosome"/>
</dbReference>
<organism evidence="1 2">
    <name type="scientific">Phyllobacterium zundukense</name>
    <dbReference type="NCBI Taxonomy" id="1867719"/>
    <lineage>
        <taxon>Bacteria</taxon>
        <taxon>Pseudomonadati</taxon>
        <taxon>Pseudomonadota</taxon>
        <taxon>Alphaproteobacteria</taxon>
        <taxon>Hyphomicrobiales</taxon>
        <taxon>Phyllobacteriaceae</taxon>
        <taxon>Phyllobacterium</taxon>
    </lineage>
</organism>
<gene>
    <name evidence="1" type="ORF">N8E88_17825</name>
</gene>
<accession>A0ACD4D7V6</accession>
<dbReference type="EMBL" id="CP104973">
    <property type="protein sequence ID" value="UXN61891.1"/>
    <property type="molecule type" value="Genomic_DNA"/>
</dbReference>
<evidence type="ECO:0000313" key="1">
    <source>
        <dbReference type="EMBL" id="UXN61891.1"/>
    </source>
</evidence>
<proteinExistence type="predicted"/>
<evidence type="ECO:0000313" key="2">
    <source>
        <dbReference type="Proteomes" id="UP001061991"/>
    </source>
</evidence>
<sequence length="669" mass="75910">MFEKANLLSHESSPYLRQHAANPVHWRPWSKRVLEEARETRKPILLSVGYAACHWCHVMAHECFEDAEVAALMNNLYVNVKVDREERPDIDQIYMAALGAMGQQGGWPLTMFLTPEAEPFWGGTYFPKHSKYGRPGFLDVLSSISSAWHQDRTRVEQNVRLVTQHVSGRLNAQADSKPINKDLFDRFAADVYSMIDLSKGGLSGAPKFPNAPFMDILWLSWLRNGEIAHRDAFLTSLKTMLQGGIYDHLGGGLSRYSVDDDWLVPHFEKMLYDNAQLIRHATYAYAQTLDELFRIRIEETIGWLQREMVIDGRFASSLDADSEGEEGRFYVWEAAQIPDEREFETFRRIYDVRDEGNWEGKTILNRLRAPNSLDPGVEHQLTRARQKLFAIRENRVRPGRDDKALTDWNGLMVRALAEAGRFVDRPDWVQLGATAYRSISESMVDGRLPHSVLGQSRLFPGLSSDYAAMINAALSLYQATQEKPYIKDAQHWLTMLDKWHKTEDGNYALSASDSGDVIIRVRGDQDEAIPSATSQIIEAMLRLATFTGDDELRQNAEGIAENALGRVIQQRYGQAGVFNSASLLLEPLKLVVVAPDRNNHPLMNLADHTPDPRRTDIWIEFRKGEKIEFVHGAGEVTINKPAAYLCRGFVCLAPVETTEELHALLRPFP</sequence>